<sequence length="681" mass="74925">MFGSSVNRDAKRNALLKYARISSGGQNRLITLNALVGSRSKYSATRHYIVKADLSQVGVRPYSCSDNPAGSTLPMESDETDVNDPTTSTPVNVEMKPATALPRYAANELAFSEGPFALQDPYQPLLWDCRGFEQAHHFPVNSRFCLTDTMSLGAPLPSQFAILPYRHHMQFPDVTKLYTEVKDNGSLRTAARWDLLSEMRVPSQGGLGPVFPRDPMMTRFLLPSLALATATAAGPVQLDLANWMGQLGPILGDATLLDLTLPGTHDSMTYDLSDTLSDGYEGMSAAASAILHTVTPGVAGRFIRRQGQTQGITVTEMLEGGIRFIDFRIMYSVGPDRIAGRKDWYCLHGCESKRKAIEYLREVHAWMVAHPKEVVVIWASRHGNTALTGTDQYPGTTPSERQAFFEQVEDVFGELLMENVSLNETSVAELQRRNQRLLWFASDYAESTKSSARAWDARSIDNQLKGGGHGREFVDFMTQGASKLREDRACNQFLLVSLSSGPSQAAVEDALKLDFLPDVFGEHKKWSKDCAESSKIPNMTSWCPESLMDWALLSNYYNQRALDFIYNLGASALEADFPNAIYINTVDAGGLIRTGTAKINPLEEESRVSDDSHAEDGYAYAATLIAANVRRLCRKTRAEGCDALAAGAASARAVHPVSLWEDPHHGRLVNWPVLAPSIAVI</sequence>
<dbReference type="PANTHER" id="PTHR13593:SF113">
    <property type="entry name" value="SI:DKEY-266F7.9"/>
    <property type="match status" value="1"/>
</dbReference>
<dbReference type="OMA" id="PRYAANE"/>
<evidence type="ECO:0000256" key="1">
    <source>
        <dbReference type="SAM" id="MobiDB-lite"/>
    </source>
</evidence>
<dbReference type="InterPro" id="IPR051057">
    <property type="entry name" value="PI-PLC_domain"/>
</dbReference>
<dbReference type="SUPFAM" id="SSF51695">
    <property type="entry name" value="PLC-like phosphodiesterases"/>
    <property type="match status" value="1"/>
</dbReference>
<name>A0A1Q9CSM6_SYMMI</name>
<reference evidence="2 3" key="1">
    <citation type="submission" date="2016-02" db="EMBL/GenBank/DDBJ databases">
        <title>Genome analysis of coral dinoflagellate symbionts highlights evolutionary adaptations to a symbiotic lifestyle.</title>
        <authorList>
            <person name="Aranda M."/>
            <person name="Li Y."/>
            <person name="Liew Y.J."/>
            <person name="Baumgarten S."/>
            <person name="Simakov O."/>
            <person name="Wilson M."/>
            <person name="Piel J."/>
            <person name="Ashoor H."/>
            <person name="Bougouffa S."/>
            <person name="Bajic V.B."/>
            <person name="Ryu T."/>
            <person name="Ravasi T."/>
            <person name="Bayer T."/>
            <person name="Micklem G."/>
            <person name="Kim H."/>
            <person name="Bhak J."/>
            <person name="Lajeunesse T.C."/>
            <person name="Voolstra C.R."/>
        </authorList>
    </citation>
    <scope>NUCLEOTIDE SEQUENCE [LARGE SCALE GENOMIC DNA]</scope>
    <source>
        <strain evidence="2 3">CCMP2467</strain>
    </source>
</reference>
<dbReference type="Proteomes" id="UP000186817">
    <property type="component" value="Unassembled WGS sequence"/>
</dbReference>
<gene>
    <name evidence="2" type="primary">Plcxd1</name>
    <name evidence="2" type="ORF">AK812_SmicGene33028</name>
</gene>
<evidence type="ECO:0000313" key="3">
    <source>
        <dbReference type="Proteomes" id="UP000186817"/>
    </source>
</evidence>
<comment type="caution">
    <text evidence="2">The sequence shown here is derived from an EMBL/GenBank/DDBJ whole genome shotgun (WGS) entry which is preliminary data.</text>
</comment>
<dbReference type="AlphaFoldDB" id="A0A1Q9CSM6"/>
<evidence type="ECO:0000313" key="2">
    <source>
        <dbReference type="EMBL" id="OLP85936.1"/>
    </source>
</evidence>
<dbReference type="Gene3D" id="3.20.20.190">
    <property type="entry name" value="Phosphatidylinositol (PI) phosphodiesterase"/>
    <property type="match status" value="1"/>
</dbReference>
<organism evidence="2 3">
    <name type="scientific">Symbiodinium microadriaticum</name>
    <name type="common">Dinoflagellate</name>
    <name type="synonym">Zooxanthella microadriatica</name>
    <dbReference type="NCBI Taxonomy" id="2951"/>
    <lineage>
        <taxon>Eukaryota</taxon>
        <taxon>Sar</taxon>
        <taxon>Alveolata</taxon>
        <taxon>Dinophyceae</taxon>
        <taxon>Suessiales</taxon>
        <taxon>Symbiodiniaceae</taxon>
        <taxon>Symbiodinium</taxon>
    </lineage>
</organism>
<dbReference type="PANTHER" id="PTHR13593">
    <property type="match status" value="1"/>
</dbReference>
<dbReference type="OrthoDB" id="433300at2759"/>
<dbReference type="GO" id="GO:0006629">
    <property type="term" value="P:lipid metabolic process"/>
    <property type="evidence" value="ECO:0007669"/>
    <property type="project" value="InterPro"/>
</dbReference>
<dbReference type="EMBL" id="LSRX01000948">
    <property type="protein sequence ID" value="OLP85936.1"/>
    <property type="molecule type" value="Genomic_DNA"/>
</dbReference>
<accession>A0A1Q9CSM6</accession>
<feature type="region of interest" description="Disordered" evidence="1">
    <location>
        <begin position="65"/>
        <end position="92"/>
    </location>
</feature>
<keyword evidence="3" id="KW-1185">Reference proteome</keyword>
<dbReference type="GO" id="GO:0008081">
    <property type="term" value="F:phosphoric diester hydrolase activity"/>
    <property type="evidence" value="ECO:0007669"/>
    <property type="project" value="InterPro"/>
</dbReference>
<proteinExistence type="predicted"/>
<dbReference type="InterPro" id="IPR017946">
    <property type="entry name" value="PLC-like_Pdiesterase_TIM-brl"/>
</dbReference>
<protein>
    <submittedName>
        <fullName evidence="2">PI-PLC X domain-containing protein 1</fullName>
    </submittedName>
</protein>